<feature type="compositionally biased region" description="Basic and acidic residues" evidence="1">
    <location>
        <begin position="1"/>
        <end position="11"/>
    </location>
</feature>
<name>A0ABQ4KEQ0_9BACI</name>
<accession>A0ABQ4KEQ0</accession>
<evidence type="ECO:0000256" key="1">
    <source>
        <dbReference type="SAM" id="MobiDB-lite"/>
    </source>
</evidence>
<evidence type="ECO:0000313" key="2">
    <source>
        <dbReference type="EMBL" id="GIN55861.1"/>
    </source>
</evidence>
<feature type="region of interest" description="Disordered" evidence="1">
    <location>
        <begin position="1"/>
        <end position="25"/>
    </location>
</feature>
<gene>
    <name evidence="2" type="ORF">J8TS2_01800</name>
</gene>
<reference evidence="2 3" key="1">
    <citation type="submission" date="2021-03" db="EMBL/GenBank/DDBJ databases">
        <title>Antimicrobial resistance genes in bacteria isolated from Japanese honey, and their potential for conferring macrolide and lincosamide resistance in the American foulbrood pathogen Paenibacillus larvae.</title>
        <authorList>
            <person name="Okamoto M."/>
            <person name="Kumagai M."/>
            <person name="Kanamori H."/>
            <person name="Takamatsu D."/>
        </authorList>
    </citation>
    <scope>NUCLEOTIDE SEQUENCE [LARGE SCALE GENOMIC DNA]</scope>
    <source>
        <strain evidence="2 3">J8TS2</strain>
    </source>
</reference>
<sequence>MFKKEDKKDPSAKGADVLSATPTLAHPVRRKFEAAQPSSSAMYAFKYMSTRKASPNPHRTKEKWFSFPRSGEASQRRNPQRHFYRTF</sequence>
<organism evidence="2 3">
    <name type="scientific">Lederbergia ruris</name>
    <dbReference type="NCBI Taxonomy" id="217495"/>
    <lineage>
        <taxon>Bacteria</taxon>
        <taxon>Bacillati</taxon>
        <taxon>Bacillota</taxon>
        <taxon>Bacilli</taxon>
        <taxon>Bacillales</taxon>
        <taxon>Bacillaceae</taxon>
        <taxon>Lederbergia</taxon>
    </lineage>
</organism>
<protein>
    <submittedName>
        <fullName evidence="2">Uncharacterized protein</fullName>
    </submittedName>
</protein>
<evidence type="ECO:0000313" key="3">
    <source>
        <dbReference type="Proteomes" id="UP000679950"/>
    </source>
</evidence>
<feature type="compositionally biased region" description="Basic residues" evidence="1">
    <location>
        <begin position="78"/>
        <end position="87"/>
    </location>
</feature>
<proteinExistence type="predicted"/>
<keyword evidence="3" id="KW-1185">Reference proteome</keyword>
<feature type="region of interest" description="Disordered" evidence="1">
    <location>
        <begin position="51"/>
        <end position="87"/>
    </location>
</feature>
<dbReference type="EMBL" id="BORB01000001">
    <property type="protein sequence ID" value="GIN55861.1"/>
    <property type="molecule type" value="Genomic_DNA"/>
</dbReference>
<comment type="caution">
    <text evidence="2">The sequence shown here is derived from an EMBL/GenBank/DDBJ whole genome shotgun (WGS) entry which is preliminary data.</text>
</comment>
<dbReference type="Proteomes" id="UP000679950">
    <property type="component" value="Unassembled WGS sequence"/>
</dbReference>